<keyword evidence="2" id="KW-1003">Cell membrane</keyword>
<dbReference type="Gramene" id="BGIOSGA006324-TA">
    <property type="protein sequence ID" value="BGIOSGA006324-PA"/>
    <property type="gene ID" value="BGIOSGA006324"/>
</dbReference>
<feature type="region of interest" description="Disordered" evidence="6">
    <location>
        <begin position="451"/>
        <end position="481"/>
    </location>
</feature>
<proteinExistence type="predicted"/>
<dbReference type="OMA" id="CEVKQSC"/>
<accession>A2X5M6</accession>
<evidence type="ECO:0000256" key="1">
    <source>
        <dbReference type="ARBA" id="ARBA00004651"/>
    </source>
</evidence>
<dbReference type="AlphaFoldDB" id="A2X5M6"/>
<gene>
    <name evidence="9" type="ORF">OsI_07509</name>
</gene>
<dbReference type="PANTHER" id="PTHR30509">
    <property type="entry name" value="P-HYDROXYBENZOIC ACID EFFLUX PUMP SUBUNIT-RELATED"/>
    <property type="match status" value="1"/>
</dbReference>
<evidence type="ECO:0000313" key="10">
    <source>
        <dbReference type="Proteomes" id="UP000007015"/>
    </source>
</evidence>
<keyword evidence="3 7" id="KW-0812">Transmembrane</keyword>
<evidence type="ECO:0000259" key="8">
    <source>
        <dbReference type="Pfam" id="PF13515"/>
    </source>
</evidence>
<feature type="transmembrane region" description="Helical" evidence="7">
    <location>
        <begin position="72"/>
        <end position="91"/>
    </location>
</feature>
<dbReference type="Pfam" id="PF13515">
    <property type="entry name" value="FUSC_2"/>
    <property type="match status" value="1"/>
</dbReference>
<organism evidence="9 10">
    <name type="scientific">Oryza sativa subsp. indica</name>
    <name type="common">Rice</name>
    <dbReference type="NCBI Taxonomy" id="39946"/>
    <lineage>
        <taxon>Eukaryota</taxon>
        <taxon>Viridiplantae</taxon>
        <taxon>Streptophyta</taxon>
        <taxon>Embryophyta</taxon>
        <taxon>Tracheophyta</taxon>
        <taxon>Spermatophyta</taxon>
        <taxon>Magnoliopsida</taxon>
        <taxon>Liliopsida</taxon>
        <taxon>Poales</taxon>
        <taxon>Poaceae</taxon>
        <taxon>BOP clade</taxon>
        <taxon>Oryzoideae</taxon>
        <taxon>Oryzeae</taxon>
        <taxon>Oryzinae</taxon>
        <taxon>Oryza</taxon>
        <taxon>Oryza sativa</taxon>
    </lineage>
</organism>
<evidence type="ECO:0000256" key="4">
    <source>
        <dbReference type="ARBA" id="ARBA00022989"/>
    </source>
</evidence>
<evidence type="ECO:0000256" key="2">
    <source>
        <dbReference type="ARBA" id="ARBA00022475"/>
    </source>
</evidence>
<evidence type="ECO:0000313" key="9">
    <source>
        <dbReference type="EMBL" id="EAY86136.1"/>
    </source>
</evidence>
<dbReference type="PANTHER" id="PTHR30509:SF9">
    <property type="entry name" value="MULTIDRUG RESISTANCE PROTEIN MDTO"/>
    <property type="match status" value="1"/>
</dbReference>
<feature type="transmembrane region" description="Helical" evidence="7">
    <location>
        <begin position="124"/>
        <end position="144"/>
    </location>
</feature>
<feature type="transmembrane region" description="Helical" evidence="7">
    <location>
        <begin position="180"/>
        <end position="202"/>
    </location>
</feature>
<keyword evidence="10" id="KW-1185">Reference proteome</keyword>
<feature type="domain" description="Integral membrane bound transporter" evidence="8">
    <location>
        <begin position="499"/>
        <end position="551"/>
    </location>
</feature>
<feature type="transmembrane region" description="Helical" evidence="7">
    <location>
        <begin position="47"/>
        <end position="66"/>
    </location>
</feature>
<feature type="transmembrane region" description="Helical" evidence="7">
    <location>
        <begin position="98"/>
        <end position="118"/>
    </location>
</feature>
<dbReference type="STRING" id="39946.A2X5M6"/>
<keyword evidence="4 7" id="KW-1133">Transmembrane helix</keyword>
<evidence type="ECO:0000256" key="3">
    <source>
        <dbReference type="ARBA" id="ARBA00022692"/>
    </source>
</evidence>
<evidence type="ECO:0000256" key="5">
    <source>
        <dbReference type="ARBA" id="ARBA00023136"/>
    </source>
</evidence>
<evidence type="ECO:0000256" key="7">
    <source>
        <dbReference type="SAM" id="Phobius"/>
    </source>
</evidence>
<reference evidence="9 10" key="1">
    <citation type="journal article" date="2005" name="PLoS Biol.">
        <title>The genomes of Oryza sativa: a history of duplications.</title>
        <authorList>
            <person name="Yu J."/>
            <person name="Wang J."/>
            <person name="Lin W."/>
            <person name="Li S."/>
            <person name="Li H."/>
            <person name="Zhou J."/>
            <person name="Ni P."/>
            <person name="Dong W."/>
            <person name="Hu S."/>
            <person name="Zeng C."/>
            <person name="Zhang J."/>
            <person name="Zhang Y."/>
            <person name="Li R."/>
            <person name="Xu Z."/>
            <person name="Li S."/>
            <person name="Li X."/>
            <person name="Zheng H."/>
            <person name="Cong L."/>
            <person name="Lin L."/>
            <person name="Yin J."/>
            <person name="Geng J."/>
            <person name="Li G."/>
            <person name="Shi J."/>
            <person name="Liu J."/>
            <person name="Lv H."/>
            <person name="Li J."/>
            <person name="Wang J."/>
            <person name="Deng Y."/>
            <person name="Ran L."/>
            <person name="Shi X."/>
            <person name="Wang X."/>
            <person name="Wu Q."/>
            <person name="Li C."/>
            <person name="Ren X."/>
            <person name="Wang J."/>
            <person name="Wang X."/>
            <person name="Li D."/>
            <person name="Liu D."/>
            <person name="Zhang X."/>
            <person name="Ji Z."/>
            <person name="Zhao W."/>
            <person name="Sun Y."/>
            <person name="Zhang Z."/>
            <person name="Bao J."/>
            <person name="Han Y."/>
            <person name="Dong L."/>
            <person name="Ji J."/>
            <person name="Chen P."/>
            <person name="Wu S."/>
            <person name="Liu J."/>
            <person name="Xiao Y."/>
            <person name="Bu D."/>
            <person name="Tan J."/>
            <person name="Yang L."/>
            <person name="Ye C."/>
            <person name="Zhang J."/>
            <person name="Xu J."/>
            <person name="Zhou Y."/>
            <person name="Yu Y."/>
            <person name="Zhang B."/>
            <person name="Zhuang S."/>
            <person name="Wei H."/>
            <person name="Liu B."/>
            <person name="Lei M."/>
            <person name="Yu H."/>
            <person name="Li Y."/>
            <person name="Xu H."/>
            <person name="Wei S."/>
            <person name="He X."/>
            <person name="Fang L."/>
            <person name="Zhang Z."/>
            <person name="Zhang Y."/>
            <person name="Huang X."/>
            <person name="Su Z."/>
            <person name="Tong W."/>
            <person name="Li J."/>
            <person name="Tong Z."/>
            <person name="Li S."/>
            <person name="Ye J."/>
            <person name="Wang L."/>
            <person name="Fang L."/>
            <person name="Lei T."/>
            <person name="Chen C."/>
            <person name="Chen H."/>
            <person name="Xu Z."/>
            <person name="Li H."/>
            <person name="Huang H."/>
            <person name="Zhang F."/>
            <person name="Xu H."/>
            <person name="Li N."/>
            <person name="Zhao C."/>
            <person name="Li S."/>
            <person name="Dong L."/>
            <person name="Huang Y."/>
            <person name="Li L."/>
            <person name="Xi Y."/>
            <person name="Qi Q."/>
            <person name="Li W."/>
            <person name="Zhang B."/>
            <person name="Hu W."/>
            <person name="Zhang Y."/>
            <person name="Tian X."/>
            <person name="Jiao Y."/>
            <person name="Liang X."/>
            <person name="Jin J."/>
            <person name="Gao L."/>
            <person name="Zheng W."/>
            <person name="Hao B."/>
            <person name="Liu S."/>
            <person name="Wang W."/>
            <person name="Yuan L."/>
            <person name="Cao M."/>
            <person name="McDermott J."/>
            <person name="Samudrala R."/>
            <person name="Wang J."/>
            <person name="Wong G.K."/>
            <person name="Yang H."/>
        </authorList>
    </citation>
    <scope>NUCLEOTIDE SEQUENCE [LARGE SCALE GENOMIC DNA]</scope>
    <source>
        <strain evidence="10">cv. 93-11</strain>
    </source>
</reference>
<evidence type="ECO:0000256" key="6">
    <source>
        <dbReference type="SAM" id="MobiDB-lite"/>
    </source>
</evidence>
<dbReference type="GO" id="GO:0005886">
    <property type="term" value="C:plasma membrane"/>
    <property type="evidence" value="ECO:0007669"/>
    <property type="project" value="UniProtKB-SubCell"/>
</dbReference>
<dbReference type="HOGENOM" id="CLU_010215_0_0_1"/>
<dbReference type="InterPro" id="IPR049453">
    <property type="entry name" value="Memb_transporter_dom"/>
</dbReference>
<keyword evidence="5 7" id="KW-0472">Membrane</keyword>
<name>A2X5M6_ORYSI</name>
<dbReference type="Proteomes" id="UP000007015">
    <property type="component" value="Chromosome 2"/>
</dbReference>
<comment type="subcellular location">
    <subcellularLocation>
        <location evidence="1">Cell membrane</location>
        <topology evidence="1">Multi-pass membrane protein</topology>
    </subcellularLocation>
</comment>
<sequence>MPPSSAATTGGAVHKPIIMPPESERQINNLPDVLQPRRRWRSSLATGFRSALACTIVGVASIYAPLVIRRHLTFPAFSYVVTVIVVTDATLGSSLRGALSAVHATAMGAVPSVLPLWLAHRTGAGESVLATTAVVALSTFAVAVAGSAGTVAKRIALGQIIIIYVARFREERMRSEAVLLHPANVVACTALGVVAALLGVLLPCPRLATRDATDKRLAYLEVAAERVRLLADAFQLQVYEAAGDIDDDEERTSSCRCRRRRRQCVAACIMSQADRAASAGALLLRRISSAQGDLQWERMPALLKRWCSSRWDDDDEQACARLHELIEMPLRGMEMACTHMLQQPCWPNTNTISSICTPTWLQHATDHVRLALLTKRIPSCSNTGTGSMEMAKLAPVSVGALEQQQQLAPFLFFLCLDLLLQGSHPAPQRPPKLLLSVSAHSDAAASQVKVIPAATTKDDDEEQPEQTRKKKHQCPRQTTRSTMRRRLVAAAKCSFSLGLAVLLGLLFSSDHGFWSGLVVATTMATGREWTWALAIARAHGTALGLACIIVADLVFQPAARPSTKATAQLDRCLAALKGCFSRGRQTTTKVKVKAVQEQVALLERCVAEAAGEPHFPWSPPFPASCYHKVAGSLGRMAQLLYLYTQAHPTPIPAADEDATQRFHCLVSASLERSADLLLRLSRISSSSRDEEDLEAGIRVSSGSDTCCCDDEDAPEMLVRSFLSQQQQQDQGVALALASIGFCMGEMAKEALQLEAYMLDLILLAH</sequence>
<dbReference type="EMBL" id="CM000127">
    <property type="protein sequence ID" value="EAY86136.1"/>
    <property type="molecule type" value="Genomic_DNA"/>
</dbReference>
<protein>
    <recommendedName>
        <fullName evidence="8">Integral membrane bound transporter domain-containing protein</fullName>
    </recommendedName>
</protein>